<dbReference type="PANTHER" id="PTHR43537:SF49">
    <property type="entry name" value="TRANSCRIPTIONAL REGULATORY PROTEIN"/>
    <property type="match status" value="1"/>
</dbReference>
<dbReference type="Pfam" id="PF07729">
    <property type="entry name" value="FCD"/>
    <property type="match status" value="1"/>
</dbReference>
<dbReference type="GO" id="GO:0003677">
    <property type="term" value="F:DNA binding"/>
    <property type="evidence" value="ECO:0007669"/>
    <property type="project" value="UniProtKB-KW"/>
</dbReference>
<dbReference type="SUPFAM" id="SSF48008">
    <property type="entry name" value="GntR ligand-binding domain-like"/>
    <property type="match status" value="1"/>
</dbReference>
<dbReference type="SMART" id="SM00345">
    <property type="entry name" value="HTH_GNTR"/>
    <property type="match status" value="1"/>
</dbReference>
<dbReference type="InterPro" id="IPR036390">
    <property type="entry name" value="WH_DNA-bd_sf"/>
</dbReference>
<keyword evidence="7" id="KW-1185">Reference proteome</keyword>
<accession>A0AAJ1BIG1</accession>
<evidence type="ECO:0000256" key="3">
    <source>
        <dbReference type="ARBA" id="ARBA00023163"/>
    </source>
</evidence>
<dbReference type="PROSITE" id="PS50949">
    <property type="entry name" value="HTH_GNTR"/>
    <property type="match status" value="1"/>
</dbReference>
<dbReference type="InterPro" id="IPR008920">
    <property type="entry name" value="TF_FadR/GntR_C"/>
</dbReference>
<feature type="compositionally biased region" description="Basic and acidic residues" evidence="4">
    <location>
        <begin position="14"/>
        <end position="24"/>
    </location>
</feature>
<evidence type="ECO:0000313" key="7">
    <source>
        <dbReference type="Proteomes" id="UP001297581"/>
    </source>
</evidence>
<feature type="domain" description="HTH gntR-type" evidence="5">
    <location>
        <begin position="29"/>
        <end position="96"/>
    </location>
</feature>
<feature type="region of interest" description="Disordered" evidence="4">
    <location>
        <begin position="240"/>
        <end position="264"/>
    </location>
</feature>
<dbReference type="SMART" id="SM00895">
    <property type="entry name" value="FCD"/>
    <property type="match status" value="1"/>
</dbReference>
<protein>
    <submittedName>
        <fullName evidence="6">GntR family transcriptional regulator</fullName>
    </submittedName>
</protein>
<keyword evidence="3" id="KW-0804">Transcription</keyword>
<dbReference type="RefSeq" id="WP_240591634.1">
    <property type="nucleotide sequence ID" value="NZ_JAKUDL010000004.1"/>
</dbReference>
<evidence type="ECO:0000259" key="5">
    <source>
        <dbReference type="PROSITE" id="PS50949"/>
    </source>
</evidence>
<dbReference type="EMBL" id="JAKUDL010000004">
    <property type="protein sequence ID" value="MCH4295380.1"/>
    <property type="molecule type" value="Genomic_DNA"/>
</dbReference>
<keyword evidence="1" id="KW-0805">Transcription regulation</keyword>
<dbReference type="InterPro" id="IPR036388">
    <property type="entry name" value="WH-like_DNA-bd_sf"/>
</dbReference>
<feature type="region of interest" description="Disordered" evidence="4">
    <location>
        <begin position="1"/>
        <end position="25"/>
    </location>
</feature>
<dbReference type="Proteomes" id="UP001297581">
    <property type="component" value="Unassembled WGS sequence"/>
</dbReference>
<feature type="compositionally biased region" description="Polar residues" evidence="4">
    <location>
        <begin position="250"/>
        <end position="264"/>
    </location>
</feature>
<dbReference type="GO" id="GO:0003700">
    <property type="term" value="F:DNA-binding transcription factor activity"/>
    <property type="evidence" value="ECO:0007669"/>
    <property type="project" value="InterPro"/>
</dbReference>
<evidence type="ECO:0000256" key="1">
    <source>
        <dbReference type="ARBA" id="ARBA00023015"/>
    </source>
</evidence>
<dbReference type="Gene3D" id="1.20.120.530">
    <property type="entry name" value="GntR ligand-binding domain-like"/>
    <property type="match status" value="1"/>
</dbReference>
<evidence type="ECO:0000256" key="2">
    <source>
        <dbReference type="ARBA" id="ARBA00023125"/>
    </source>
</evidence>
<sequence length="264" mass="29476">MSQSNSKELSTELSTERGTERSAVDRGAATLADQVLSAIQTAIIKGELAPGSKINEQALAAQFGISRGPTREALQTLERQRLVVRMPHVGARVAQLSVEELNDLYDLRSTLEAMACRLAAERITDAQLAELQALLERQEAALKQGDTYFQEQGDVDFHYQIIRASGNKHLQETLMGGLYHLLRMYRYQCSNHQRPSRAIAEHRRIVEAISDRDGELAALLMQRHIEQGRRNTEARLKELKAEASAREHSSLSFGNTQQLKGETA</sequence>
<dbReference type="SUPFAM" id="SSF46785">
    <property type="entry name" value="Winged helix' DNA-binding domain"/>
    <property type="match status" value="1"/>
</dbReference>
<keyword evidence="2" id="KW-0238">DNA-binding</keyword>
<dbReference type="AlphaFoldDB" id="A0AAJ1BIG1"/>
<organism evidence="6 7">
    <name type="scientific">Shewanella zhuhaiensis</name>
    <dbReference type="NCBI Taxonomy" id="2919576"/>
    <lineage>
        <taxon>Bacteria</taxon>
        <taxon>Pseudomonadati</taxon>
        <taxon>Pseudomonadota</taxon>
        <taxon>Gammaproteobacteria</taxon>
        <taxon>Alteromonadales</taxon>
        <taxon>Shewanellaceae</taxon>
        <taxon>Shewanella</taxon>
    </lineage>
</organism>
<comment type="caution">
    <text evidence="6">The sequence shown here is derived from an EMBL/GenBank/DDBJ whole genome shotgun (WGS) entry which is preliminary data.</text>
</comment>
<evidence type="ECO:0000256" key="4">
    <source>
        <dbReference type="SAM" id="MobiDB-lite"/>
    </source>
</evidence>
<dbReference type="InterPro" id="IPR011711">
    <property type="entry name" value="GntR_C"/>
</dbReference>
<proteinExistence type="predicted"/>
<dbReference type="Pfam" id="PF00392">
    <property type="entry name" value="GntR"/>
    <property type="match status" value="1"/>
</dbReference>
<gene>
    <name evidence="6" type="ORF">MJ923_13800</name>
</gene>
<dbReference type="Gene3D" id="1.10.10.10">
    <property type="entry name" value="Winged helix-like DNA-binding domain superfamily/Winged helix DNA-binding domain"/>
    <property type="match status" value="1"/>
</dbReference>
<dbReference type="PANTHER" id="PTHR43537">
    <property type="entry name" value="TRANSCRIPTIONAL REGULATOR, GNTR FAMILY"/>
    <property type="match status" value="1"/>
</dbReference>
<evidence type="ECO:0000313" key="6">
    <source>
        <dbReference type="EMBL" id="MCH4295380.1"/>
    </source>
</evidence>
<reference evidence="6 7" key="1">
    <citation type="submission" date="2022-02" db="EMBL/GenBank/DDBJ databases">
        <title>The genome sequence of Shewanella sp. 3B26.</title>
        <authorList>
            <person name="Du J."/>
        </authorList>
    </citation>
    <scope>NUCLEOTIDE SEQUENCE [LARGE SCALE GENOMIC DNA]</scope>
    <source>
        <strain evidence="6 7">3B26</strain>
    </source>
</reference>
<dbReference type="InterPro" id="IPR000524">
    <property type="entry name" value="Tscrpt_reg_HTH_GntR"/>
</dbReference>
<feature type="compositionally biased region" description="Polar residues" evidence="4">
    <location>
        <begin position="1"/>
        <end position="13"/>
    </location>
</feature>
<name>A0AAJ1BIG1_9GAMM</name>
<feature type="compositionally biased region" description="Basic and acidic residues" evidence="4">
    <location>
        <begin position="240"/>
        <end position="249"/>
    </location>
</feature>
<dbReference type="CDD" id="cd07377">
    <property type="entry name" value="WHTH_GntR"/>
    <property type="match status" value="1"/>
</dbReference>